<dbReference type="STRING" id="4909.A0A1V2LPD3"/>
<dbReference type="Pfam" id="PF13233">
    <property type="entry name" value="Complex1_LYR_2"/>
    <property type="match status" value="1"/>
</dbReference>
<evidence type="ECO:0000313" key="7">
    <source>
        <dbReference type="EMBL" id="AWU77760.1"/>
    </source>
</evidence>
<evidence type="ECO:0000256" key="2">
    <source>
        <dbReference type="ARBA" id="ARBA00006020"/>
    </source>
</evidence>
<evidence type="ECO:0000256" key="3">
    <source>
        <dbReference type="ARBA" id="ARBA00022946"/>
    </source>
</evidence>
<dbReference type="EMBL" id="MQVM01000007">
    <property type="protein sequence ID" value="ONH75232.1"/>
    <property type="molecule type" value="Genomic_DNA"/>
</dbReference>
<reference evidence="7 10" key="3">
    <citation type="submission" date="2018-06" db="EMBL/GenBank/DDBJ databases">
        <title>Population genomics shows no distinction between pathogenic Candida krusei and environmental Pichia kudriavzevii: One species, four names.</title>
        <authorList>
            <person name="Douglass A.P."/>
            <person name="Offei B."/>
            <person name="Braun-Galleani S."/>
            <person name="Coughlan A.Y."/>
            <person name="Martos A."/>
            <person name="Ortiz-Merino R.A."/>
            <person name="Byrne K.P."/>
            <person name="Wolfe K.H."/>
        </authorList>
    </citation>
    <scope>NUCLEOTIDE SEQUENCE [LARGE SCALE GENOMIC DNA]</scope>
    <source>
        <strain evidence="7 10">CBS573</strain>
    </source>
</reference>
<comment type="similarity">
    <text evidence="2 6">Belongs to the complex I LYR family. SDHAF3 subfamily.</text>
</comment>
<dbReference type="GO" id="GO:0005759">
    <property type="term" value="C:mitochondrial matrix"/>
    <property type="evidence" value="ECO:0007669"/>
    <property type="project" value="UniProtKB-SubCell"/>
</dbReference>
<dbReference type="Proteomes" id="UP000249293">
    <property type="component" value="Chromosome 4"/>
</dbReference>
<dbReference type="OrthoDB" id="278329at2759"/>
<evidence type="ECO:0000313" key="8">
    <source>
        <dbReference type="EMBL" id="ONH75232.1"/>
    </source>
</evidence>
<dbReference type="VEuPathDB" id="FungiDB:C5L36_0D04870"/>
<comment type="subcellular location">
    <subcellularLocation>
        <location evidence="1 6">Mitochondrion matrix</location>
    </subcellularLocation>
</comment>
<dbReference type="AlphaFoldDB" id="A0A1V2LPD3"/>
<evidence type="ECO:0000313" key="10">
    <source>
        <dbReference type="Proteomes" id="UP000249293"/>
    </source>
</evidence>
<dbReference type="Proteomes" id="UP000189274">
    <property type="component" value="Unassembled WGS sequence"/>
</dbReference>
<organism evidence="8 9">
    <name type="scientific">Pichia kudriavzevii</name>
    <name type="common">Yeast</name>
    <name type="synonym">Issatchenkia orientalis</name>
    <dbReference type="NCBI Taxonomy" id="4909"/>
    <lineage>
        <taxon>Eukaryota</taxon>
        <taxon>Fungi</taxon>
        <taxon>Dikarya</taxon>
        <taxon>Ascomycota</taxon>
        <taxon>Saccharomycotina</taxon>
        <taxon>Pichiomycetes</taxon>
        <taxon>Pichiales</taxon>
        <taxon>Pichiaceae</taxon>
        <taxon>Pichia</taxon>
    </lineage>
</organism>
<reference evidence="8" key="2">
    <citation type="submission" date="2017-01" db="EMBL/GenBank/DDBJ databases">
        <authorList>
            <person name="Mah S.A."/>
            <person name="Swanson W.J."/>
            <person name="Moy G.W."/>
            <person name="Vacquier V.D."/>
        </authorList>
    </citation>
    <scope>NUCLEOTIDE SEQUENCE [LARGE SCALE GENOMIC DNA]</scope>
    <source>
        <strain evidence="8">129</strain>
    </source>
</reference>
<dbReference type="GO" id="GO:0006105">
    <property type="term" value="P:succinate metabolic process"/>
    <property type="evidence" value="ECO:0007669"/>
    <property type="project" value="TreeGrafter"/>
</dbReference>
<dbReference type="PANTHER" id="PTHR13137">
    <property type="entry name" value="DC11 ACN9 HOMOLOG"/>
    <property type="match status" value="1"/>
</dbReference>
<keyword evidence="10" id="KW-1185">Reference proteome</keyword>
<dbReference type="PANTHER" id="PTHR13137:SF6">
    <property type="entry name" value="SUCCINATE DEHYDROGENASE ASSEMBLY FACTOR 3, MITOCHONDRIAL"/>
    <property type="match status" value="1"/>
</dbReference>
<sequence length="189" mass="22089">MQEIGYIDELATLTNWLPCDSGGRALVTTRGPFGDQQTRRCTMRATLFMRDASKIPFKVTMKQPRREGSPLLSPLPLYRAILRAHRKLPHDQRSLGDMYVRAEFRAHRDVENPLQIIGFLSSWQKYLEMVLQNTKDDWKKYHLDDHILEKMSDDQIVQLHELMKSTQKVYKDGEEEAFTIDENGQVLPR</sequence>
<keyword evidence="4 6" id="KW-0496">Mitochondrion</keyword>
<dbReference type="GO" id="GO:0034553">
    <property type="term" value="P:mitochondrial respiratory chain complex II assembly"/>
    <property type="evidence" value="ECO:0007669"/>
    <property type="project" value="UniProtKB-UniRule"/>
</dbReference>
<evidence type="ECO:0000256" key="4">
    <source>
        <dbReference type="ARBA" id="ARBA00023128"/>
    </source>
</evidence>
<name>A0A1V2LPD3_PICKU</name>
<dbReference type="GO" id="GO:0005758">
    <property type="term" value="C:mitochondrial intermembrane space"/>
    <property type="evidence" value="ECO:0007669"/>
    <property type="project" value="TreeGrafter"/>
</dbReference>
<dbReference type="CDD" id="cd20270">
    <property type="entry name" value="Complex1_LYR_SDHAF3_LYRM10"/>
    <property type="match status" value="1"/>
</dbReference>
<keyword evidence="5 6" id="KW-0143">Chaperone</keyword>
<dbReference type="InterPro" id="IPR008381">
    <property type="entry name" value="SDHAF3/Sdh7"/>
</dbReference>
<reference evidence="9" key="1">
    <citation type="journal article" date="2017" name="Genome Announc.">
        <title>Genome sequences of Cyberlindnera fabianii 65, Pichia kudriavzevii 129, and Saccharomyces cerevisiae 131 isolated from fermented masau fruits in Zimbabwe.</title>
        <authorList>
            <person name="van Rijswijck I.M.H."/>
            <person name="Derks M.F.L."/>
            <person name="Abee T."/>
            <person name="de Ridder D."/>
            <person name="Smid E.J."/>
        </authorList>
    </citation>
    <scope>NUCLEOTIDE SEQUENCE [LARGE SCALE GENOMIC DNA]</scope>
    <source>
        <strain evidence="9">129</strain>
    </source>
</reference>
<keyword evidence="3" id="KW-0809">Transit peptide</keyword>
<evidence type="ECO:0000256" key="1">
    <source>
        <dbReference type="ARBA" id="ARBA00004305"/>
    </source>
</evidence>
<gene>
    <name evidence="8" type="ORF">BOH78_1996</name>
    <name evidence="7" type="ORF">C5L36_0D04870</name>
</gene>
<evidence type="ECO:0000256" key="5">
    <source>
        <dbReference type="ARBA" id="ARBA00023186"/>
    </source>
</evidence>
<dbReference type="EMBL" id="CP028776">
    <property type="protein sequence ID" value="AWU77760.1"/>
    <property type="molecule type" value="Genomic_DNA"/>
</dbReference>
<accession>A0A1V2LPD3</accession>
<comment type="subunit">
    <text evidence="6">Interacts with the iron-sulfur protein subunit within the SDH catalytic dimer.</text>
</comment>
<comment type="function">
    <text evidence="6">Plays an essential role in the assembly of succinate dehydrogenase (SDH), an enzyme complex (also referred to as respiratory complex II) that is a component of both the tricarboxylic acid (TCA) cycle and the mitochondrial electron transport chain, and which couples the oxidation of succinate to fumarate with the reduction of ubiquinone (coenzyme Q) to ubiquinol. Promotes maturation of the iron-sulfur protein subunit of the SDH catalytic dimer, protecting it from the deleterious effects of oxidants. May act together with SDHAF1.</text>
</comment>
<protein>
    <recommendedName>
        <fullName evidence="6">Succinate dehydrogenase assembly factor 3</fullName>
        <shortName evidence="6">SDH assembly factor 3</shortName>
        <shortName evidence="6">SDHAF3</shortName>
    </recommendedName>
</protein>
<evidence type="ECO:0000256" key="6">
    <source>
        <dbReference type="RuleBase" id="RU368039"/>
    </source>
</evidence>
<evidence type="ECO:0000313" key="9">
    <source>
        <dbReference type="Proteomes" id="UP000189274"/>
    </source>
</evidence>
<proteinExistence type="inferred from homology"/>